<keyword evidence="9" id="KW-1015">Disulfide bond</keyword>
<evidence type="ECO:0000256" key="5">
    <source>
        <dbReference type="ARBA" id="ARBA00022692"/>
    </source>
</evidence>
<evidence type="ECO:0000256" key="1">
    <source>
        <dbReference type="ARBA" id="ARBA00004251"/>
    </source>
</evidence>
<organism evidence="13 14">
    <name type="scientific">Cottoperca gobio</name>
    <name type="common">Frogmouth</name>
    <name type="synonym">Aphritis gobio</name>
    <dbReference type="NCBI Taxonomy" id="56716"/>
    <lineage>
        <taxon>Eukaryota</taxon>
        <taxon>Metazoa</taxon>
        <taxon>Chordata</taxon>
        <taxon>Craniata</taxon>
        <taxon>Vertebrata</taxon>
        <taxon>Euteleostomi</taxon>
        <taxon>Actinopterygii</taxon>
        <taxon>Neopterygii</taxon>
        <taxon>Teleostei</taxon>
        <taxon>Neoteleostei</taxon>
        <taxon>Acanthomorphata</taxon>
        <taxon>Eupercaria</taxon>
        <taxon>Perciformes</taxon>
        <taxon>Notothenioidei</taxon>
        <taxon>Bovichtidae</taxon>
        <taxon>Cottoperca</taxon>
    </lineage>
</organism>
<keyword evidence="5 11" id="KW-0812">Transmembrane</keyword>
<dbReference type="Pfam" id="PF04901">
    <property type="entry name" value="RAMP"/>
    <property type="match status" value="1"/>
</dbReference>
<keyword evidence="3" id="KW-0813">Transport</keyword>
<dbReference type="GO" id="GO:0007186">
    <property type="term" value="P:G protein-coupled receptor signaling pathway"/>
    <property type="evidence" value="ECO:0007669"/>
    <property type="project" value="TreeGrafter"/>
</dbReference>
<gene>
    <name evidence="14" type="primary">LOC115026645</name>
</gene>
<dbReference type="GO" id="GO:0009986">
    <property type="term" value="C:cell surface"/>
    <property type="evidence" value="ECO:0007669"/>
    <property type="project" value="TreeGrafter"/>
</dbReference>
<dbReference type="GO" id="GO:0043235">
    <property type="term" value="C:receptor complex"/>
    <property type="evidence" value="ECO:0007669"/>
    <property type="project" value="TreeGrafter"/>
</dbReference>
<dbReference type="GO" id="GO:0006886">
    <property type="term" value="P:intracellular protein transport"/>
    <property type="evidence" value="ECO:0007669"/>
    <property type="project" value="InterPro"/>
</dbReference>
<protein>
    <submittedName>
        <fullName evidence="14">Receptor activity-modifying protein 1</fullName>
    </submittedName>
</protein>
<dbReference type="GO" id="GO:0008277">
    <property type="term" value="P:regulation of G protein-coupled receptor signaling pathway"/>
    <property type="evidence" value="ECO:0007669"/>
    <property type="project" value="InterPro"/>
</dbReference>
<evidence type="ECO:0000256" key="4">
    <source>
        <dbReference type="ARBA" id="ARBA00022475"/>
    </source>
</evidence>
<reference evidence="14" key="1">
    <citation type="submission" date="2025-08" db="UniProtKB">
        <authorList>
            <consortium name="RefSeq"/>
        </authorList>
    </citation>
    <scope>IDENTIFICATION</scope>
</reference>
<evidence type="ECO:0000256" key="3">
    <source>
        <dbReference type="ARBA" id="ARBA00022448"/>
    </source>
</evidence>
<dbReference type="GeneID" id="115026645"/>
<evidence type="ECO:0000256" key="12">
    <source>
        <dbReference type="SAM" id="SignalP"/>
    </source>
</evidence>
<dbReference type="PANTHER" id="PTHR14076:SF7">
    <property type="entry name" value="RECEPTOR ACTIVITY-MODIFYING PROTEIN 1-LIKE"/>
    <property type="match status" value="1"/>
</dbReference>
<evidence type="ECO:0000256" key="11">
    <source>
        <dbReference type="SAM" id="Phobius"/>
    </source>
</evidence>
<dbReference type="InterPro" id="IPR038126">
    <property type="entry name" value="RAMP_sf"/>
</dbReference>
<keyword evidence="4" id="KW-1003">Cell membrane</keyword>
<dbReference type="GO" id="GO:0015026">
    <property type="term" value="F:coreceptor activity"/>
    <property type="evidence" value="ECO:0007669"/>
    <property type="project" value="InterPro"/>
</dbReference>
<dbReference type="OrthoDB" id="8846921at2759"/>
<dbReference type="InParanoid" id="A0A6J2RYH2"/>
<dbReference type="GO" id="GO:0072659">
    <property type="term" value="P:protein localization to plasma membrane"/>
    <property type="evidence" value="ECO:0007669"/>
    <property type="project" value="TreeGrafter"/>
</dbReference>
<dbReference type="PANTHER" id="PTHR14076">
    <property type="entry name" value="RECEPTOR ACTIVITY MODIFYING PROTEIN RAMP"/>
    <property type="match status" value="1"/>
</dbReference>
<dbReference type="GO" id="GO:0006816">
    <property type="term" value="P:calcium ion transport"/>
    <property type="evidence" value="ECO:0007669"/>
    <property type="project" value="TreeGrafter"/>
</dbReference>
<dbReference type="Proteomes" id="UP000504630">
    <property type="component" value="Chromosome 21"/>
</dbReference>
<evidence type="ECO:0000256" key="6">
    <source>
        <dbReference type="ARBA" id="ARBA00022729"/>
    </source>
</evidence>
<keyword evidence="7 11" id="KW-1133">Transmembrane helix</keyword>
<dbReference type="Gene3D" id="1.10.150.510">
    <property type="entry name" value="Receptor activity modifying family"/>
    <property type="match status" value="1"/>
</dbReference>
<evidence type="ECO:0000256" key="8">
    <source>
        <dbReference type="ARBA" id="ARBA00023136"/>
    </source>
</evidence>
<dbReference type="InterPro" id="IPR006985">
    <property type="entry name" value="RAMP"/>
</dbReference>
<feature type="signal peptide" evidence="12">
    <location>
        <begin position="1"/>
        <end position="17"/>
    </location>
</feature>
<dbReference type="GO" id="GO:0031623">
    <property type="term" value="P:receptor internalization"/>
    <property type="evidence" value="ECO:0007669"/>
    <property type="project" value="TreeGrafter"/>
</dbReference>
<comment type="similarity">
    <text evidence="2">Belongs to the RAMP family.</text>
</comment>
<accession>A0A6J2RYH2</accession>
<dbReference type="GO" id="GO:0032870">
    <property type="term" value="P:cellular response to hormone stimulus"/>
    <property type="evidence" value="ECO:0007669"/>
    <property type="project" value="TreeGrafter"/>
</dbReference>
<dbReference type="AlphaFoldDB" id="A0A6J2RYH2"/>
<keyword evidence="8 11" id="KW-0472">Membrane</keyword>
<keyword evidence="13" id="KW-1185">Reference proteome</keyword>
<comment type="subcellular location">
    <subcellularLocation>
        <location evidence="1">Cell membrane</location>
        <topology evidence="1">Single-pass type I membrane protein</topology>
    </subcellularLocation>
</comment>
<evidence type="ECO:0000256" key="7">
    <source>
        <dbReference type="ARBA" id="ARBA00022989"/>
    </source>
</evidence>
<dbReference type="GO" id="GO:0005886">
    <property type="term" value="C:plasma membrane"/>
    <property type="evidence" value="ECO:0007669"/>
    <property type="project" value="UniProtKB-SubCell"/>
</dbReference>
<sequence length="146" mass="16317">MLTACLLALIFIWTGMAAKFVAPPCDRHMLDSGFNKCLSDFNKSMETSGYLDSCPWPTVKDVYNTLKSCTDKLASVSWCRGHRFLVDTFFLEVHEMFFKLCGQVHDPPLTTLVMLIAPVIIATLLIPIVCIYLTTCNTEMPSTLGL</sequence>
<keyword evidence="10 14" id="KW-0675">Receptor</keyword>
<evidence type="ECO:0000256" key="9">
    <source>
        <dbReference type="ARBA" id="ARBA00023157"/>
    </source>
</evidence>
<evidence type="ECO:0000256" key="10">
    <source>
        <dbReference type="ARBA" id="ARBA00023170"/>
    </source>
</evidence>
<feature type="transmembrane region" description="Helical" evidence="11">
    <location>
        <begin position="112"/>
        <end position="133"/>
    </location>
</feature>
<evidence type="ECO:0000256" key="2">
    <source>
        <dbReference type="ARBA" id="ARBA00007087"/>
    </source>
</evidence>
<name>A0A6J2RYH2_COTGO</name>
<feature type="chain" id="PRO_5026935710" evidence="12">
    <location>
        <begin position="18"/>
        <end position="146"/>
    </location>
</feature>
<evidence type="ECO:0000313" key="13">
    <source>
        <dbReference type="Proteomes" id="UP000504630"/>
    </source>
</evidence>
<dbReference type="KEGG" id="cgob:115026645"/>
<keyword evidence="6 12" id="KW-0732">Signal</keyword>
<evidence type="ECO:0000313" key="14">
    <source>
        <dbReference type="RefSeq" id="XP_029315386.1"/>
    </source>
</evidence>
<proteinExistence type="inferred from homology"/>
<dbReference type="RefSeq" id="XP_029315386.1">
    <property type="nucleotide sequence ID" value="XM_029459526.1"/>
</dbReference>